<keyword evidence="2" id="KW-1185">Reference proteome</keyword>
<evidence type="ECO:0000313" key="2">
    <source>
        <dbReference type="Proteomes" id="UP000193067"/>
    </source>
</evidence>
<reference evidence="1 2" key="1">
    <citation type="journal article" date="2015" name="Biotechnol. Biofuels">
        <title>Enhanced degradation of softwood versus hardwood by the white-rot fungus Pycnoporus coccineus.</title>
        <authorList>
            <person name="Couturier M."/>
            <person name="Navarro D."/>
            <person name="Chevret D."/>
            <person name="Henrissat B."/>
            <person name="Piumi F."/>
            <person name="Ruiz-Duenas F.J."/>
            <person name="Martinez A.T."/>
            <person name="Grigoriev I.V."/>
            <person name="Riley R."/>
            <person name="Lipzen A."/>
            <person name="Berrin J.G."/>
            <person name="Master E.R."/>
            <person name="Rosso M.N."/>
        </authorList>
    </citation>
    <scope>NUCLEOTIDE SEQUENCE [LARGE SCALE GENOMIC DNA]</scope>
    <source>
        <strain evidence="1 2">BRFM310</strain>
    </source>
</reference>
<dbReference type="AlphaFoldDB" id="A0A1Y2IZ80"/>
<gene>
    <name evidence="1" type="ORF">PYCCODRAFT_932114</name>
</gene>
<evidence type="ECO:0000313" key="1">
    <source>
        <dbReference type="EMBL" id="OSD06426.1"/>
    </source>
</evidence>
<organism evidence="1 2">
    <name type="scientific">Trametes coccinea (strain BRFM310)</name>
    <name type="common">Pycnoporus coccineus</name>
    <dbReference type="NCBI Taxonomy" id="1353009"/>
    <lineage>
        <taxon>Eukaryota</taxon>
        <taxon>Fungi</taxon>
        <taxon>Dikarya</taxon>
        <taxon>Basidiomycota</taxon>
        <taxon>Agaricomycotina</taxon>
        <taxon>Agaricomycetes</taxon>
        <taxon>Polyporales</taxon>
        <taxon>Polyporaceae</taxon>
        <taxon>Trametes</taxon>
    </lineage>
</organism>
<dbReference type="EMBL" id="KZ084090">
    <property type="protein sequence ID" value="OSD06426.1"/>
    <property type="molecule type" value="Genomic_DNA"/>
</dbReference>
<accession>A0A1Y2IZ80</accession>
<sequence>MISLIFSSAFNSVGVASTPHGRTMGKYDTVGLCPWRLRRITGRHSGSPTINGHHRESHRHFNVALQAPGTRIIIPVFAELRQHDAHLDPLSKRLRRTVRYFSICSPWVCYDGGPTDPSHRCMIIQFKDPSTSVWVRLRDQA</sequence>
<proteinExistence type="predicted"/>
<name>A0A1Y2IZ80_TRAC3</name>
<protein>
    <submittedName>
        <fullName evidence="1">Uncharacterized protein</fullName>
    </submittedName>
</protein>
<dbReference type="Proteomes" id="UP000193067">
    <property type="component" value="Unassembled WGS sequence"/>
</dbReference>